<name>A0ABW6MES6_9ACTN</name>
<gene>
    <name evidence="1" type="ORF">ACFYNQ_39680</name>
</gene>
<dbReference type="Proteomes" id="UP001601303">
    <property type="component" value="Unassembled WGS sequence"/>
</dbReference>
<comment type="caution">
    <text evidence="1">The sequence shown here is derived from an EMBL/GenBank/DDBJ whole genome shotgun (WGS) entry which is preliminary data.</text>
</comment>
<dbReference type="InterPro" id="IPR027417">
    <property type="entry name" value="P-loop_NTPase"/>
</dbReference>
<keyword evidence="2" id="KW-1185">Reference proteome</keyword>
<dbReference type="RefSeq" id="WP_388113582.1">
    <property type="nucleotide sequence ID" value="NZ_JBIAHM010000017.1"/>
</dbReference>
<dbReference type="SUPFAM" id="SSF52540">
    <property type="entry name" value="P-loop containing nucleoside triphosphate hydrolases"/>
    <property type="match status" value="1"/>
</dbReference>
<protein>
    <recommendedName>
        <fullName evidence="3">ATP-binding protein</fullName>
    </recommendedName>
</protein>
<evidence type="ECO:0008006" key="3">
    <source>
        <dbReference type="Google" id="ProtNLM"/>
    </source>
</evidence>
<accession>A0ABW6MES6</accession>
<dbReference type="EMBL" id="JBIAHM010000017">
    <property type="protein sequence ID" value="MFE9604653.1"/>
    <property type="molecule type" value="Genomic_DNA"/>
</dbReference>
<proteinExistence type="predicted"/>
<evidence type="ECO:0000313" key="2">
    <source>
        <dbReference type="Proteomes" id="UP001601303"/>
    </source>
</evidence>
<evidence type="ECO:0000313" key="1">
    <source>
        <dbReference type="EMBL" id="MFE9604653.1"/>
    </source>
</evidence>
<reference evidence="1 2" key="1">
    <citation type="submission" date="2024-10" db="EMBL/GenBank/DDBJ databases">
        <title>The Natural Products Discovery Center: Release of the First 8490 Sequenced Strains for Exploring Actinobacteria Biosynthetic Diversity.</title>
        <authorList>
            <person name="Kalkreuter E."/>
            <person name="Kautsar S.A."/>
            <person name="Yang D."/>
            <person name="Bader C.D."/>
            <person name="Teijaro C.N."/>
            <person name="Fluegel L."/>
            <person name="Davis C.M."/>
            <person name="Simpson J.R."/>
            <person name="Lauterbach L."/>
            <person name="Steele A.D."/>
            <person name="Gui C."/>
            <person name="Meng S."/>
            <person name="Li G."/>
            <person name="Viehrig K."/>
            <person name="Ye F."/>
            <person name="Su P."/>
            <person name="Kiefer A.F."/>
            <person name="Nichols A."/>
            <person name="Cepeda A.J."/>
            <person name="Yan W."/>
            <person name="Fan B."/>
            <person name="Jiang Y."/>
            <person name="Adhikari A."/>
            <person name="Zheng C.-J."/>
            <person name="Schuster L."/>
            <person name="Cowan T.M."/>
            <person name="Smanski M.J."/>
            <person name="Chevrette M.G."/>
            <person name="De Carvalho L.P.S."/>
            <person name="Shen B."/>
        </authorList>
    </citation>
    <scope>NUCLEOTIDE SEQUENCE [LARGE SCALE GENOMIC DNA]</scope>
    <source>
        <strain evidence="1 2">NPDC006488</strain>
    </source>
</reference>
<organism evidence="1 2">
    <name type="scientific">Streptomyces hokutonensis</name>
    <dbReference type="NCBI Taxonomy" id="1306990"/>
    <lineage>
        <taxon>Bacteria</taxon>
        <taxon>Bacillati</taxon>
        <taxon>Actinomycetota</taxon>
        <taxon>Actinomycetes</taxon>
        <taxon>Kitasatosporales</taxon>
        <taxon>Streptomycetaceae</taxon>
        <taxon>Streptomyces</taxon>
    </lineage>
</organism>
<sequence length="712" mass="77376">MGRGLHGRGALFEAQPPGLASRLTGLRPYQLLTSPYEHPEPPFAVFAGARGLGKSTVLAELRTAYRGHTPVALIDCEADRLVRLPDGRPAATWSPVWQALTTIAEQLREPVVHGAGAIDFPRLEAGLLAVCATGWDARDEDSAREEARRILLLSDPARRWSVIAQGWATRVASRLIANVSGTGPVGQAFIEATLDTLFDLVWTPNGLLKAGAEWYRDYPGASGDPKRGLIEIARDFRADGTSRTDAERWLLRALLADLGDTYRRRWERMRRVGRPVVLIDNVQSGPGPGLMKAVLKERSDGVGDQVAFFAALRGDRHPDLPDAVRHPLPEVGRASGWVPGASPSSRALLVTLPPLTPEETRRVIADVCATEQIRVEVPPQLPYAIHRLTAGSPLGAALLGEAVRQTRPAGAVSPGELLTAGLKPEGDVTSDPRPVYRELLDRLVAPGIAEELAVLATAHDGASARALAQGRRLRDSFGASGVNRLRTQLTSEGLPPAAGYFVGDPFLRTLLLLRLHLDDADHGRWRAVHRSLLSHYEGLPGSPDAPARARYRLHHELALGDTADAVEYLRDNFRLIPPRAWLETLLFVTAAPYYHAHDPHGRDIGAAGDHRKAVALARTDAEEQPPDGVDPVLHLTVRRLLHAVWQVTDPLVLPDGEVADRMHFDLEQLSTVWPAGSELLYRAAQQWPENALAGRPLRVPAGADDDGIGGLR</sequence>